<dbReference type="RefSeq" id="WP_156667906.1">
    <property type="nucleotide sequence ID" value="NZ_JACIHI010000002.1"/>
</dbReference>
<sequence>MPGTERVDAIFAGDVLTATRDLLGEGRAAQQKDGDGVKREMTIAT</sequence>
<protein>
    <submittedName>
        <fullName evidence="1">Uncharacterized protein</fullName>
    </submittedName>
</protein>
<evidence type="ECO:0000313" key="1">
    <source>
        <dbReference type="EMBL" id="MBB4437958.1"/>
    </source>
</evidence>
<dbReference type="EMBL" id="JACIHI010000002">
    <property type="protein sequence ID" value="MBB4437958.1"/>
    <property type="molecule type" value="Genomic_DNA"/>
</dbReference>
<accession>A0A7W6UGT9</accession>
<evidence type="ECO:0000313" key="2">
    <source>
        <dbReference type="Proteomes" id="UP000533724"/>
    </source>
</evidence>
<gene>
    <name evidence="1" type="ORF">GGE15_001207</name>
</gene>
<comment type="caution">
    <text evidence="1">The sequence shown here is derived from an EMBL/GenBank/DDBJ whole genome shotgun (WGS) entry which is preliminary data.</text>
</comment>
<name>A0A7W6UGT9_9HYPH</name>
<reference evidence="1 2" key="1">
    <citation type="submission" date="2020-08" db="EMBL/GenBank/DDBJ databases">
        <title>Genomic Encyclopedia of Type Strains, Phase IV (KMG-V): Genome sequencing to study the core and pangenomes of soil and plant-associated prokaryotes.</title>
        <authorList>
            <person name="Whitman W."/>
        </authorList>
    </citation>
    <scope>NUCLEOTIDE SEQUENCE [LARGE SCALE GENOMIC DNA]</scope>
    <source>
        <strain evidence="1 2">SEMIA 414</strain>
    </source>
</reference>
<dbReference type="AlphaFoldDB" id="A0A7W6UGT9"/>
<proteinExistence type="predicted"/>
<dbReference type="Proteomes" id="UP000533724">
    <property type="component" value="Unassembled WGS sequence"/>
</dbReference>
<organism evidence="1 2">
    <name type="scientific">Rhizobium esperanzae</name>
    <dbReference type="NCBI Taxonomy" id="1967781"/>
    <lineage>
        <taxon>Bacteria</taxon>
        <taxon>Pseudomonadati</taxon>
        <taxon>Pseudomonadota</taxon>
        <taxon>Alphaproteobacteria</taxon>
        <taxon>Hyphomicrobiales</taxon>
        <taxon>Rhizobiaceae</taxon>
        <taxon>Rhizobium/Agrobacterium group</taxon>
        <taxon>Rhizobium</taxon>
    </lineage>
</organism>